<dbReference type="EMBL" id="CP080096">
    <property type="protein sequence ID" value="QYD73447.1"/>
    <property type="molecule type" value="Genomic_DNA"/>
</dbReference>
<dbReference type="InterPro" id="IPR000847">
    <property type="entry name" value="LysR_HTH_N"/>
</dbReference>
<name>A0ABX8UYT3_9BURK</name>
<evidence type="ECO:0000313" key="7">
    <source>
        <dbReference type="Proteomes" id="UP000826462"/>
    </source>
</evidence>
<keyword evidence="7" id="KW-1185">Reference proteome</keyword>
<comment type="similarity">
    <text evidence="1">Belongs to the LysR transcriptional regulatory family.</text>
</comment>
<dbReference type="InterPro" id="IPR036390">
    <property type="entry name" value="WH_DNA-bd_sf"/>
</dbReference>
<dbReference type="InterPro" id="IPR036388">
    <property type="entry name" value="WH-like_DNA-bd_sf"/>
</dbReference>
<keyword evidence="2" id="KW-0805">Transcription regulation</keyword>
<protein>
    <submittedName>
        <fullName evidence="6">LysR family transcriptional regulator</fullName>
    </submittedName>
</protein>
<sequence length="296" mass="32625">MKKMDLTERDLRSLRVFCAAAQASGFSAAERALAMSKASISRHINDVEARLGVKLCERGPGGFQLTESGTVALRVALQALESLERIKPEVDAVRGVLSGPLLLGTSEHVLTHENCHIPEALAELQRVAPLVRPSLSVMTFSDLGAALAERRVQIAIRGAYRQMRTFRHYPLFTETHRVFYCPAAVGEIRAGGDTRALPLAYRPHPFVEDALVNHGFRQGMEASGLEAIAMMVASGQSVGLLPEHYAARLSPRYEFDVLPDSPSYPMPFCAIVEEARPLTRSAEMFLELLLEAHHRR</sequence>
<dbReference type="CDD" id="cd05466">
    <property type="entry name" value="PBP2_LTTR_substrate"/>
    <property type="match status" value="1"/>
</dbReference>
<dbReference type="PANTHER" id="PTHR30126:SF98">
    <property type="entry name" value="HTH-TYPE TRANSCRIPTIONAL ACTIVATOR BAUR"/>
    <property type="match status" value="1"/>
</dbReference>
<dbReference type="Gene3D" id="1.10.10.10">
    <property type="entry name" value="Winged helix-like DNA-binding domain superfamily/Winged helix DNA-binding domain"/>
    <property type="match status" value="1"/>
</dbReference>
<keyword evidence="4" id="KW-0804">Transcription</keyword>
<dbReference type="Pfam" id="PF03466">
    <property type="entry name" value="LysR_substrate"/>
    <property type="match status" value="1"/>
</dbReference>
<evidence type="ECO:0000256" key="1">
    <source>
        <dbReference type="ARBA" id="ARBA00009437"/>
    </source>
</evidence>
<feature type="domain" description="HTH lysR-type" evidence="5">
    <location>
        <begin position="9"/>
        <end position="66"/>
    </location>
</feature>
<dbReference type="PANTHER" id="PTHR30126">
    <property type="entry name" value="HTH-TYPE TRANSCRIPTIONAL REGULATOR"/>
    <property type="match status" value="1"/>
</dbReference>
<evidence type="ECO:0000256" key="3">
    <source>
        <dbReference type="ARBA" id="ARBA00023125"/>
    </source>
</evidence>
<reference evidence="6 7" key="1">
    <citation type="submission" date="2021-07" db="EMBL/GenBank/DDBJ databases">
        <title>Paraburkholderia edwinii protects Aspergillus sp. from phenazines by acting as a toxin sponge.</title>
        <authorList>
            <person name="Dahlstrom K.M."/>
            <person name="Newman D.K."/>
        </authorList>
    </citation>
    <scope>NUCLEOTIDE SEQUENCE [LARGE SCALE GENOMIC DNA]</scope>
    <source>
        <strain evidence="6 7">Pe01</strain>
    </source>
</reference>
<dbReference type="PROSITE" id="PS50931">
    <property type="entry name" value="HTH_LYSR"/>
    <property type="match status" value="1"/>
</dbReference>
<dbReference type="Pfam" id="PF00126">
    <property type="entry name" value="HTH_1"/>
    <property type="match status" value="1"/>
</dbReference>
<dbReference type="Proteomes" id="UP000826462">
    <property type="component" value="Chromosome 2"/>
</dbReference>
<evidence type="ECO:0000259" key="5">
    <source>
        <dbReference type="PROSITE" id="PS50931"/>
    </source>
</evidence>
<dbReference type="Gene3D" id="3.40.190.290">
    <property type="match status" value="1"/>
</dbReference>
<gene>
    <name evidence="6" type="ORF">KZJ38_27875</name>
</gene>
<dbReference type="SUPFAM" id="SSF46785">
    <property type="entry name" value="Winged helix' DNA-binding domain"/>
    <property type="match status" value="1"/>
</dbReference>
<dbReference type="RefSeq" id="WP_219803223.1">
    <property type="nucleotide sequence ID" value="NZ_CP080096.1"/>
</dbReference>
<dbReference type="SUPFAM" id="SSF53850">
    <property type="entry name" value="Periplasmic binding protein-like II"/>
    <property type="match status" value="1"/>
</dbReference>
<keyword evidence="3" id="KW-0238">DNA-binding</keyword>
<evidence type="ECO:0000313" key="6">
    <source>
        <dbReference type="EMBL" id="QYD73447.1"/>
    </source>
</evidence>
<dbReference type="InterPro" id="IPR005119">
    <property type="entry name" value="LysR_subst-bd"/>
</dbReference>
<evidence type="ECO:0000256" key="2">
    <source>
        <dbReference type="ARBA" id="ARBA00023015"/>
    </source>
</evidence>
<organism evidence="6 7">
    <name type="scientific">Paraburkholderia edwinii</name>
    <dbReference type="NCBI Taxonomy" id="2861782"/>
    <lineage>
        <taxon>Bacteria</taxon>
        <taxon>Pseudomonadati</taxon>
        <taxon>Pseudomonadota</taxon>
        <taxon>Betaproteobacteria</taxon>
        <taxon>Burkholderiales</taxon>
        <taxon>Burkholderiaceae</taxon>
        <taxon>Paraburkholderia</taxon>
    </lineage>
</organism>
<accession>A0ABX8UYT3</accession>
<proteinExistence type="inferred from homology"/>
<evidence type="ECO:0000256" key="4">
    <source>
        <dbReference type="ARBA" id="ARBA00023163"/>
    </source>
</evidence>